<protein>
    <submittedName>
        <fullName evidence="1">AAA family ATPase</fullName>
    </submittedName>
</protein>
<dbReference type="Proteomes" id="UP000289166">
    <property type="component" value="Unassembled WGS sequence"/>
</dbReference>
<dbReference type="OrthoDB" id="9790407at2"/>
<dbReference type="EMBL" id="RLII01000002">
    <property type="protein sequence ID" value="RXE60121.1"/>
    <property type="molecule type" value="Genomic_DNA"/>
</dbReference>
<evidence type="ECO:0000313" key="2">
    <source>
        <dbReference type="Proteomes" id="UP000289166"/>
    </source>
</evidence>
<dbReference type="InterPro" id="IPR027417">
    <property type="entry name" value="P-loop_NTPase"/>
</dbReference>
<dbReference type="AlphaFoldDB" id="A0A4Q0I6W6"/>
<comment type="caution">
    <text evidence="1">The sequence shown here is derived from an EMBL/GenBank/DDBJ whole genome shotgun (WGS) entry which is preliminary data.</text>
</comment>
<evidence type="ECO:0000313" key="1">
    <source>
        <dbReference type="EMBL" id="RXE60121.1"/>
    </source>
</evidence>
<name>A0A4Q0I6W6_9FIRM</name>
<reference evidence="2" key="1">
    <citation type="submission" date="2018-11" db="EMBL/GenBank/DDBJ databases">
        <title>Genome sequencing of a novel mesophilic and cellulolytic organism within the genus Hungateiclostridium.</title>
        <authorList>
            <person name="Rettenmaier R."/>
            <person name="Liebl W."/>
            <person name="Zverlov V."/>
        </authorList>
    </citation>
    <scope>NUCLEOTIDE SEQUENCE [LARGE SCALE GENOMIC DNA]</scope>
    <source>
        <strain evidence="2">N2K1</strain>
    </source>
</reference>
<dbReference type="SUPFAM" id="SSF52540">
    <property type="entry name" value="P-loop containing nucleoside triphosphate hydrolases"/>
    <property type="match status" value="1"/>
</dbReference>
<dbReference type="Pfam" id="PF13671">
    <property type="entry name" value="AAA_33"/>
    <property type="match status" value="1"/>
</dbReference>
<sequence length="193" mass="22254">MERFMLIGLSKEHNEVILLNKEKNIFIITGPCGVGKSTISHNLAQTLDKSSHINADLIYEMVVGGYVFPWQDDGNLTELLWSNVSALAFNYIGNNFDVVIDYIVFPEQLKYLEKLRCEYNIVLKYVVLMANEDTIRIRDGKRAPEEIMGDRAIEVLNEFKDKEIDSKYILDTSDKSIEDIVLEIKRAKRFIVE</sequence>
<organism evidence="1 2">
    <name type="scientific">Acetivibrio mesophilus</name>
    <dbReference type="NCBI Taxonomy" id="2487273"/>
    <lineage>
        <taxon>Bacteria</taxon>
        <taxon>Bacillati</taxon>
        <taxon>Bacillota</taxon>
        <taxon>Clostridia</taxon>
        <taxon>Eubacteriales</taxon>
        <taxon>Oscillospiraceae</taxon>
        <taxon>Acetivibrio</taxon>
    </lineage>
</organism>
<dbReference type="Gene3D" id="3.40.50.300">
    <property type="entry name" value="P-loop containing nucleotide triphosphate hydrolases"/>
    <property type="match status" value="1"/>
</dbReference>
<proteinExistence type="predicted"/>
<accession>A0A4Q0I6W6</accession>
<gene>
    <name evidence="1" type="ORF">EFD62_02495</name>
</gene>
<keyword evidence="2" id="KW-1185">Reference proteome</keyword>